<dbReference type="InterPro" id="IPR027268">
    <property type="entry name" value="Peptidase_M4/M1_CTD_sf"/>
</dbReference>
<comment type="catalytic activity">
    <reaction evidence="14">
        <text>an epoxide + H2O = an ethanediol</text>
        <dbReference type="Rhea" id="RHEA:19037"/>
        <dbReference type="ChEBI" id="CHEBI:15377"/>
        <dbReference type="ChEBI" id="CHEBI:32955"/>
        <dbReference type="ChEBI" id="CHEBI:140594"/>
        <dbReference type="EC" id="3.3.2.10"/>
    </reaction>
</comment>
<dbReference type="PANTHER" id="PTHR45726:SF3">
    <property type="entry name" value="LEUKOTRIENE A-4 HYDROLASE"/>
    <property type="match status" value="1"/>
</dbReference>
<dbReference type="GO" id="GO:0008270">
    <property type="term" value="F:zinc ion binding"/>
    <property type="evidence" value="ECO:0007669"/>
    <property type="project" value="InterPro"/>
</dbReference>
<feature type="domain" description="Peptidase M1 leukotriene A4 hydrolase/aminopeptidase C-terminal" evidence="15">
    <location>
        <begin position="480"/>
        <end position="626"/>
    </location>
</feature>
<dbReference type="PRINTS" id="PR00756">
    <property type="entry name" value="ALADIPTASE"/>
</dbReference>
<feature type="binding site" evidence="13">
    <location>
        <position position="334"/>
    </location>
    <ligand>
        <name>Zn(2+)</name>
        <dbReference type="ChEBI" id="CHEBI:29105"/>
        <note>catalytic</note>
    </ligand>
</feature>
<dbReference type="PANTHER" id="PTHR45726">
    <property type="entry name" value="LEUKOTRIENE A-4 HYDROLASE"/>
    <property type="match status" value="1"/>
</dbReference>
<evidence type="ECO:0000256" key="8">
    <source>
        <dbReference type="ARBA" id="ARBA00022833"/>
    </source>
</evidence>
<dbReference type="FunFam" id="3.30.2010.30:FF:000001">
    <property type="entry name" value="Leukotriene A(4) hydrolase"/>
    <property type="match status" value="1"/>
</dbReference>
<dbReference type="CDD" id="cd09599">
    <property type="entry name" value="M1_LTA4H"/>
    <property type="match status" value="1"/>
</dbReference>
<comment type="similarity">
    <text evidence="3 14">Belongs to the peptidase M1 family.</text>
</comment>
<feature type="binding site" evidence="13">
    <location>
        <position position="311"/>
    </location>
    <ligand>
        <name>Zn(2+)</name>
        <dbReference type="ChEBI" id="CHEBI:29105"/>
        <note>catalytic</note>
    </ligand>
</feature>
<evidence type="ECO:0000256" key="14">
    <source>
        <dbReference type="RuleBase" id="RU361141"/>
    </source>
</evidence>
<dbReference type="GO" id="GO:0005829">
    <property type="term" value="C:cytosol"/>
    <property type="evidence" value="ECO:0007669"/>
    <property type="project" value="TreeGrafter"/>
</dbReference>
<sequence length="630" mass="71576">MVTRYSSASAVSVNKHRDPNTLSNYQNFLTKHTTVNFELDFAKQKLRGNVVLLLKSLTDKEADEVILDTSFLDIKEIKVDGKSAKWDLAARSEPYGSPLSIKLGEGVEKDKEIAIDISLSTTEQCTALQWLTPEQTSNKKHPYMFSQCQAIHARSVLPCQDTPDVKSTVDFNIRSPLPVLASGLPTGIKDFQPSKDGAPGTLLYTYKQEIPIPAYLIALASGDIASASIGPRSTVWTSSDALTACQWELEGDMEKFLEAAEKIVYDYAWTTYNVLVLPNSFPYGGMENPIYTFATPTIISGDKQNIDVIAHELAHSWSGNLVSNASWEHFWLNEGWTVYLERRIIAAIHGEQYRDFSAIIGWKALQDSVERYGQDHEYTKLITDLKGKDPDDAFSSIPYEKGSTFLYYLEKLLGKEKWDKFIPHYFKKYKYKSLDSYDFKATLIDFFASDKDASAKLESLDWDTWFYAPGYPPKPDFDDSLVKVCYELAERWEGANNSDDISGFKPTSDDIAGWTGNQAVVFLEKIQSWDKPLKSDLVELMWQNYRFKESANVEIVSRFLVLGLKSKTISTYQPTAELLGRVGRMKFVRPLFRALKDADFQMAKDTFERNKDFYHPICRAMVEKDLFGEQ</sequence>
<evidence type="ECO:0000256" key="11">
    <source>
        <dbReference type="PIRSR" id="PIRSR612777-1"/>
    </source>
</evidence>
<dbReference type="FunFam" id="1.25.40.320:FF:000001">
    <property type="entry name" value="Leukotriene A(4) hydrolase"/>
    <property type="match status" value="1"/>
</dbReference>
<dbReference type="SUPFAM" id="SSF48371">
    <property type="entry name" value="ARM repeat"/>
    <property type="match status" value="1"/>
</dbReference>
<keyword evidence="6 13" id="KW-0479">Metal-binding</keyword>
<dbReference type="Gene3D" id="1.25.40.320">
    <property type="entry name" value="Peptidase M1, leukotriene A4 hydrolase/aminopeptidase C-terminal domain"/>
    <property type="match status" value="1"/>
</dbReference>
<keyword evidence="8 13" id="KW-0862">Zinc</keyword>
<dbReference type="EC" id="3.4.11.-" evidence="14"/>
<evidence type="ECO:0000256" key="12">
    <source>
        <dbReference type="PIRSR" id="PIRSR612777-2"/>
    </source>
</evidence>
<dbReference type="GO" id="GO:0008237">
    <property type="term" value="F:metallopeptidase activity"/>
    <property type="evidence" value="ECO:0007669"/>
    <property type="project" value="UniProtKB-KW"/>
</dbReference>
<comment type="caution">
    <text evidence="16">The sequence shown here is derived from an EMBL/GenBank/DDBJ whole genome shotgun (WGS) entry which is preliminary data.</text>
</comment>
<dbReference type="InterPro" id="IPR015211">
    <property type="entry name" value="Peptidase_M1_C"/>
</dbReference>
<evidence type="ECO:0000313" key="17">
    <source>
        <dbReference type="Proteomes" id="UP000325902"/>
    </source>
</evidence>
<dbReference type="EMBL" id="VCHE01000004">
    <property type="protein sequence ID" value="KAB2580102.1"/>
    <property type="molecule type" value="Genomic_DNA"/>
</dbReference>
<dbReference type="InterPro" id="IPR001930">
    <property type="entry name" value="Peptidase_M1"/>
</dbReference>
<feature type="binding site" evidence="12">
    <location>
        <begin position="282"/>
        <end position="287"/>
    </location>
    <ligand>
        <name>a peptide</name>
        <dbReference type="ChEBI" id="CHEBI:60466"/>
    </ligand>
</feature>
<dbReference type="InterPro" id="IPR016024">
    <property type="entry name" value="ARM-type_fold"/>
</dbReference>
<dbReference type="SUPFAM" id="SSF63737">
    <property type="entry name" value="Leukotriene A4 hydrolase N-terminal domain"/>
    <property type="match status" value="1"/>
</dbReference>
<dbReference type="GO" id="GO:0006508">
    <property type="term" value="P:proteolysis"/>
    <property type="evidence" value="ECO:0007669"/>
    <property type="project" value="UniProtKB-KW"/>
</dbReference>
<evidence type="ECO:0000256" key="4">
    <source>
        <dbReference type="ARBA" id="ARBA00022490"/>
    </source>
</evidence>
<dbReference type="Pfam" id="PF09127">
    <property type="entry name" value="Leuk-A4-hydro_C"/>
    <property type="match status" value="1"/>
</dbReference>
<evidence type="ECO:0000256" key="1">
    <source>
        <dbReference type="ARBA" id="ARBA00004123"/>
    </source>
</evidence>
<feature type="binding site" evidence="13">
    <location>
        <position position="315"/>
    </location>
    <ligand>
        <name>Zn(2+)</name>
        <dbReference type="ChEBI" id="CHEBI:29105"/>
        <note>catalytic</note>
    </ligand>
</feature>
<name>A0A5N5DT29_9PEZI</name>
<evidence type="ECO:0000256" key="10">
    <source>
        <dbReference type="ARBA" id="ARBA00023242"/>
    </source>
</evidence>
<reference evidence="16 17" key="1">
    <citation type="journal article" date="2019" name="Sci. Rep.">
        <title>A multi-omics analysis of the grapevine pathogen Lasiodiplodia theobromae reveals that temperature affects the expression of virulence- and pathogenicity-related genes.</title>
        <authorList>
            <person name="Felix C."/>
            <person name="Meneses R."/>
            <person name="Goncalves M.F.M."/>
            <person name="Tilleman L."/>
            <person name="Duarte A.S."/>
            <person name="Jorrin-Novo J.V."/>
            <person name="Van de Peer Y."/>
            <person name="Deforce D."/>
            <person name="Van Nieuwerburgh F."/>
            <person name="Esteves A.C."/>
            <person name="Alves A."/>
        </authorList>
    </citation>
    <scope>NUCLEOTIDE SEQUENCE [LARGE SCALE GENOMIC DNA]</scope>
    <source>
        <strain evidence="16 17">LA-SOL3</strain>
    </source>
</reference>
<evidence type="ECO:0000259" key="15">
    <source>
        <dbReference type="SMART" id="SM01263"/>
    </source>
</evidence>
<dbReference type="SMART" id="SM01263">
    <property type="entry name" value="Leuk-A4-hydro_C"/>
    <property type="match status" value="1"/>
</dbReference>
<dbReference type="EC" id="3.3.2.10" evidence="14"/>
<dbReference type="GO" id="GO:0005634">
    <property type="term" value="C:nucleus"/>
    <property type="evidence" value="ECO:0007669"/>
    <property type="project" value="UniProtKB-SubCell"/>
</dbReference>
<evidence type="ECO:0000256" key="3">
    <source>
        <dbReference type="ARBA" id="ARBA00010136"/>
    </source>
</evidence>
<dbReference type="OrthoDB" id="79562at2759"/>
<dbReference type="InterPro" id="IPR014782">
    <property type="entry name" value="Peptidase_M1_dom"/>
</dbReference>
<feature type="binding site" evidence="12">
    <location>
        <begin position="584"/>
        <end position="586"/>
    </location>
    <ligand>
        <name>a peptide</name>
        <dbReference type="ChEBI" id="CHEBI:60466"/>
    </ligand>
</feature>
<dbReference type="InterPro" id="IPR012777">
    <property type="entry name" value="LTA4H"/>
</dbReference>
<evidence type="ECO:0000256" key="9">
    <source>
        <dbReference type="ARBA" id="ARBA00023049"/>
    </source>
</evidence>
<keyword evidence="5 14" id="KW-0645">Protease</keyword>
<evidence type="ECO:0000256" key="13">
    <source>
        <dbReference type="PIRSR" id="PIRSR612777-3"/>
    </source>
</evidence>
<dbReference type="Gene3D" id="1.10.390.10">
    <property type="entry name" value="Neutral Protease Domain 2"/>
    <property type="match status" value="1"/>
</dbReference>
<evidence type="ECO:0000313" key="16">
    <source>
        <dbReference type="EMBL" id="KAB2580102.1"/>
    </source>
</evidence>
<evidence type="ECO:0000256" key="7">
    <source>
        <dbReference type="ARBA" id="ARBA00022801"/>
    </source>
</evidence>
<dbReference type="Gene3D" id="3.30.2010.30">
    <property type="match status" value="1"/>
</dbReference>
<evidence type="ECO:0000256" key="5">
    <source>
        <dbReference type="ARBA" id="ARBA00022670"/>
    </source>
</evidence>
<protein>
    <recommendedName>
        <fullName evidence="14">Leukotriene A(4) hydrolase</fullName>
        <shortName evidence="14">LTA-4 hydrolase</shortName>
        <ecNumber evidence="14">3.3.2.10</ecNumber>
        <ecNumber evidence="14">3.4.11.-</ecNumber>
    </recommendedName>
</protein>
<dbReference type="InterPro" id="IPR034015">
    <property type="entry name" value="M1_LTA4H"/>
</dbReference>
<dbReference type="InterPro" id="IPR049980">
    <property type="entry name" value="LTA4H_cat"/>
</dbReference>
<dbReference type="Pfam" id="PF01433">
    <property type="entry name" value="Peptidase_M1"/>
    <property type="match status" value="1"/>
</dbReference>
<keyword evidence="17" id="KW-1185">Reference proteome</keyword>
<gene>
    <name evidence="16" type="ORF">DBV05_g1142</name>
</gene>
<dbReference type="GO" id="GO:0004301">
    <property type="term" value="F:epoxide hydrolase activity"/>
    <property type="evidence" value="ECO:0007669"/>
    <property type="project" value="UniProtKB-EC"/>
</dbReference>
<keyword evidence="4 14" id="KW-0963">Cytoplasm</keyword>
<comment type="subcellular location">
    <subcellularLocation>
        <location evidence="2 14">Cytoplasm</location>
    </subcellularLocation>
    <subcellularLocation>
        <location evidence="1">Nucleus</location>
    </subcellularLocation>
</comment>
<accession>A0A5N5DT29</accession>
<proteinExistence type="inferred from homology"/>
<dbReference type="Proteomes" id="UP000325902">
    <property type="component" value="Unassembled WGS sequence"/>
</dbReference>
<dbReference type="SUPFAM" id="SSF55486">
    <property type="entry name" value="Metalloproteases ('zincins'), catalytic domain"/>
    <property type="match status" value="1"/>
</dbReference>
<feature type="active site" description="Proton acceptor" evidence="11">
    <location>
        <position position="312"/>
    </location>
</feature>
<dbReference type="InterPro" id="IPR038502">
    <property type="entry name" value="M1_LTA-4_hydro/amino_C_sf"/>
</dbReference>
<comment type="cofactor">
    <cofactor evidence="13 14">
        <name>Zn(2+)</name>
        <dbReference type="ChEBI" id="CHEBI:29105"/>
    </cofactor>
    <text evidence="13 14">Binds 1 zinc ion per subunit.</text>
</comment>
<dbReference type="Pfam" id="PF17900">
    <property type="entry name" value="Peptidase_M1_N"/>
    <property type="match status" value="1"/>
</dbReference>
<dbReference type="Gene3D" id="2.60.40.1730">
    <property type="entry name" value="tricorn interacting facor f3 domain"/>
    <property type="match status" value="1"/>
</dbReference>
<dbReference type="FunFam" id="1.10.390.10:FF:000009">
    <property type="entry name" value="Leukotriene A(4) hydrolase"/>
    <property type="match status" value="1"/>
</dbReference>
<evidence type="ECO:0000256" key="2">
    <source>
        <dbReference type="ARBA" id="ARBA00004496"/>
    </source>
</evidence>
<dbReference type="GO" id="GO:0004177">
    <property type="term" value="F:aminopeptidase activity"/>
    <property type="evidence" value="ECO:0007669"/>
    <property type="project" value="TreeGrafter"/>
</dbReference>
<feature type="active site" description="Proton donor" evidence="11">
    <location>
        <position position="399"/>
    </location>
</feature>
<keyword evidence="7 14" id="KW-0378">Hydrolase</keyword>
<evidence type="ECO:0000256" key="6">
    <source>
        <dbReference type="ARBA" id="ARBA00022723"/>
    </source>
</evidence>
<dbReference type="AlphaFoldDB" id="A0A5N5DT29"/>
<dbReference type="InterPro" id="IPR045357">
    <property type="entry name" value="Aminopeptidase_N-like_N"/>
</dbReference>
<dbReference type="NCBIfam" id="TIGR02411">
    <property type="entry name" value="leuko_A4_hydro"/>
    <property type="match status" value="1"/>
</dbReference>
<keyword evidence="9 14" id="KW-0482">Metalloprotease</keyword>
<dbReference type="FunFam" id="2.60.40.1730:FF:000004">
    <property type="entry name" value="Leukotriene A(4) hydrolase"/>
    <property type="match status" value="1"/>
</dbReference>
<feature type="binding site" evidence="12">
    <location>
        <begin position="147"/>
        <end position="149"/>
    </location>
    <ligand>
        <name>a peptide</name>
        <dbReference type="ChEBI" id="CHEBI:60466"/>
    </ligand>
</feature>
<keyword evidence="10" id="KW-0539">Nucleus</keyword>
<dbReference type="InterPro" id="IPR042097">
    <property type="entry name" value="Aminopeptidase_N-like_N_sf"/>
</dbReference>
<organism evidence="16 17">
    <name type="scientific">Lasiodiplodia theobromae</name>
    <dbReference type="NCBI Taxonomy" id="45133"/>
    <lineage>
        <taxon>Eukaryota</taxon>
        <taxon>Fungi</taxon>
        <taxon>Dikarya</taxon>
        <taxon>Ascomycota</taxon>
        <taxon>Pezizomycotina</taxon>
        <taxon>Dothideomycetes</taxon>
        <taxon>Dothideomycetes incertae sedis</taxon>
        <taxon>Botryosphaeriales</taxon>
        <taxon>Botryosphaeriaceae</taxon>
        <taxon>Lasiodiplodia</taxon>
    </lineage>
</organism>